<comment type="caution">
    <text evidence="5">The sequence shown here is derived from an EMBL/GenBank/DDBJ whole genome shotgun (WGS) entry which is preliminary data.</text>
</comment>
<organism evidence="5 6">
    <name type="scientific">Megasphaera cerevisiae DSM 20462</name>
    <dbReference type="NCBI Taxonomy" id="1122219"/>
    <lineage>
        <taxon>Bacteria</taxon>
        <taxon>Bacillati</taxon>
        <taxon>Bacillota</taxon>
        <taxon>Negativicutes</taxon>
        <taxon>Veillonellales</taxon>
        <taxon>Veillonellaceae</taxon>
        <taxon>Megasphaera</taxon>
    </lineage>
</organism>
<dbReference type="STRING" id="39029.BSR42_00185"/>
<evidence type="ECO:0000313" key="5">
    <source>
        <dbReference type="EMBL" id="KMO86512.1"/>
    </source>
</evidence>
<dbReference type="Pfam" id="PF02780">
    <property type="entry name" value="Transketolase_C"/>
    <property type="match status" value="1"/>
</dbReference>
<dbReference type="SMART" id="SM00861">
    <property type="entry name" value="Transket_pyr"/>
    <property type="match status" value="1"/>
</dbReference>
<dbReference type="InterPro" id="IPR033248">
    <property type="entry name" value="Transketolase_C"/>
</dbReference>
<sequence length="312" mass="33477">MEGVPMRDGYGQALLELCRLHENVVVVDADVAKSTRTEWIREKYPQKYINMGISEQDLVGTAAGMSLAGMVPFVSTYGVFLAGRAWDQIRNTVCYNSLNVKLGGAHAGISVGPDGGTHQALEDVALMRVIPNMMVVVPCDYKETFKATMAVYDRQGPSYIRFGRSAVPVITADETPFELGKAAVFRDGADATIFANGIMVYQSLKAAAVLEKEGISVQVVNVHTVKPLDAEMIAACAAKTQAVVVCEEHQCIGGLGSAVCEVLAQCCCVPVELVGIKDRFGESGSPDALLKAYGLSDLDVIAAVQRVLRRKK</sequence>
<evidence type="ECO:0000256" key="1">
    <source>
        <dbReference type="ARBA" id="ARBA00001964"/>
    </source>
</evidence>
<dbReference type="PANTHER" id="PTHR43825:SF1">
    <property type="entry name" value="TRANSKETOLASE-LIKE PYRIMIDINE-BINDING DOMAIN-CONTAINING PROTEIN"/>
    <property type="match status" value="1"/>
</dbReference>
<dbReference type="InterPro" id="IPR029061">
    <property type="entry name" value="THDP-binding"/>
</dbReference>
<evidence type="ECO:0000259" key="4">
    <source>
        <dbReference type="SMART" id="SM00861"/>
    </source>
</evidence>
<dbReference type="InterPro" id="IPR051157">
    <property type="entry name" value="PDH/Transketolase"/>
</dbReference>
<dbReference type="SUPFAM" id="SSF52922">
    <property type="entry name" value="TK C-terminal domain-like"/>
    <property type="match status" value="1"/>
</dbReference>
<dbReference type="RefSeq" id="WP_048514262.1">
    <property type="nucleotide sequence ID" value="NZ_FUXD01000021.1"/>
</dbReference>
<dbReference type="InParanoid" id="A0A0J6WXH0"/>
<dbReference type="CDD" id="cd07033">
    <property type="entry name" value="TPP_PYR_DXS_TK_like"/>
    <property type="match status" value="1"/>
</dbReference>
<comment type="similarity">
    <text evidence="2">Belongs to the transketolase family.</text>
</comment>
<accession>A0A0J6WXH0</accession>
<reference evidence="5 6" key="1">
    <citation type="submission" date="2015-06" db="EMBL/GenBank/DDBJ databases">
        <title>Draft genome sequence of beer spoilage bacterium Megasphaera cerevisiae type strain 20462.</title>
        <authorList>
            <person name="Kutumbaka K."/>
            <person name="Pasmowitz J."/>
            <person name="Mategko J."/>
            <person name="Reyes D."/>
            <person name="Friedrich A."/>
            <person name="Han S."/>
            <person name="Martens-Habbena W."/>
            <person name="Neal-McKinney J."/>
            <person name="Janagama H.K."/>
            <person name="Nadala C."/>
            <person name="Samadpour M."/>
        </authorList>
    </citation>
    <scope>NUCLEOTIDE SEQUENCE [LARGE SCALE GENOMIC DNA]</scope>
    <source>
        <strain evidence="5 6">DSM 20462</strain>
    </source>
</reference>
<dbReference type="FunFam" id="3.40.50.970:FF:000129">
    <property type="entry name" value="Transketolase"/>
    <property type="match status" value="1"/>
</dbReference>
<feature type="domain" description="Transketolase-like pyrimidine-binding" evidence="4">
    <location>
        <begin position="4"/>
        <end position="169"/>
    </location>
</feature>
<dbReference type="InterPro" id="IPR009014">
    <property type="entry name" value="Transketo_C/PFOR_II"/>
</dbReference>
<evidence type="ECO:0000313" key="6">
    <source>
        <dbReference type="Proteomes" id="UP000036503"/>
    </source>
</evidence>
<dbReference type="Pfam" id="PF02779">
    <property type="entry name" value="Transket_pyr"/>
    <property type="match status" value="1"/>
</dbReference>
<dbReference type="PANTHER" id="PTHR43825">
    <property type="entry name" value="PYRUVATE DEHYDROGENASE E1 COMPONENT"/>
    <property type="match status" value="1"/>
</dbReference>
<keyword evidence="3" id="KW-0786">Thiamine pyrophosphate</keyword>
<dbReference type="Proteomes" id="UP000036503">
    <property type="component" value="Unassembled WGS sequence"/>
</dbReference>
<proteinExistence type="inferred from homology"/>
<keyword evidence="6" id="KW-1185">Reference proteome</keyword>
<protein>
    <submittedName>
        <fullName evidence="5">Transketolase</fullName>
    </submittedName>
</protein>
<dbReference type="AlphaFoldDB" id="A0A0J6WXH0"/>
<dbReference type="EMBL" id="LEKT01000021">
    <property type="protein sequence ID" value="KMO86512.1"/>
    <property type="molecule type" value="Genomic_DNA"/>
</dbReference>
<evidence type="ECO:0000256" key="3">
    <source>
        <dbReference type="ARBA" id="ARBA00023052"/>
    </source>
</evidence>
<dbReference type="SUPFAM" id="SSF52518">
    <property type="entry name" value="Thiamin diphosphate-binding fold (THDP-binding)"/>
    <property type="match status" value="1"/>
</dbReference>
<evidence type="ECO:0000256" key="2">
    <source>
        <dbReference type="ARBA" id="ARBA00007131"/>
    </source>
</evidence>
<name>A0A0J6WXH0_9FIRM</name>
<dbReference type="Gene3D" id="3.40.50.970">
    <property type="match status" value="1"/>
</dbReference>
<dbReference type="PATRIC" id="fig|1122219.3.peg.1221"/>
<comment type="cofactor">
    <cofactor evidence="1">
        <name>thiamine diphosphate</name>
        <dbReference type="ChEBI" id="CHEBI:58937"/>
    </cofactor>
</comment>
<dbReference type="OrthoDB" id="8732661at2"/>
<gene>
    <name evidence="5" type="ORF">AB840_07725</name>
</gene>
<dbReference type="InterPro" id="IPR005475">
    <property type="entry name" value="Transketolase-like_Pyr-bd"/>
</dbReference>
<dbReference type="Gene3D" id="3.40.50.920">
    <property type="match status" value="1"/>
</dbReference>